<gene>
    <name evidence="3" type="ORF">I2456_19050</name>
    <name evidence="2" type="ORF">MKUB_49640</name>
</gene>
<keyword evidence="4" id="KW-1185">Reference proteome</keyword>
<dbReference type="InterPro" id="IPR014710">
    <property type="entry name" value="RmlC-like_jellyroll"/>
</dbReference>
<accession>A0AAX1J7N4</accession>
<dbReference type="EMBL" id="CP065047">
    <property type="protein sequence ID" value="QPI36562.1"/>
    <property type="molecule type" value="Genomic_DNA"/>
</dbReference>
<dbReference type="EMBL" id="BLKU01000005">
    <property type="protein sequence ID" value="GFG67474.1"/>
    <property type="molecule type" value="Genomic_DNA"/>
</dbReference>
<evidence type="ECO:0000313" key="5">
    <source>
        <dbReference type="Proteomes" id="UP000663583"/>
    </source>
</evidence>
<dbReference type="InterPro" id="IPR011051">
    <property type="entry name" value="RmlC_Cupin_sf"/>
</dbReference>
<dbReference type="InterPro" id="IPR053146">
    <property type="entry name" value="QDO-like"/>
</dbReference>
<dbReference type="InterPro" id="IPR013096">
    <property type="entry name" value="Cupin_2"/>
</dbReference>
<dbReference type="Pfam" id="PF07883">
    <property type="entry name" value="Cupin_2"/>
    <property type="match status" value="1"/>
</dbReference>
<reference evidence="2 4" key="1">
    <citation type="journal article" date="2019" name="Emerg. Microbes Infect.">
        <title>Comprehensive subspecies identification of 175 nontuberculous mycobacteria species based on 7547 genomic profiles.</title>
        <authorList>
            <person name="Matsumoto Y."/>
            <person name="Kinjo T."/>
            <person name="Motooka D."/>
            <person name="Nabeya D."/>
            <person name="Jung N."/>
            <person name="Uechi K."/>
            <person name="Horii T."/>
            <person name="Iida T."/>
            <person name="Fujita J."/>
            <person name="Nakamura S."/>
        </authorList>
    </citation>
    <scope>NUCLEOTIDE SEQUENCE [LARGE SCALE GENOMIC DNA]</scope>
    <source>
        <strain evidence="2 4">JCM 13573</strain>
    </source>
</reference>
<sequence length="144" mass="15834">MAGADVDPKTKWWKGTEGEVQTVRVDSRDTHGAYAVIEAVHEPGCAVPTHLHRNEEEHFHVLVGRYRIAIGDDIIDAPTGTRVTVPRNTPHSWRNVAPGEGRLLVVITPGGFEQLVYQVEGTPEREIPALAARYGCELLGPPRV</sequence>
<dbReference type="Proteomes" id="UP000663583">
    <property type="component" value="Chromosome"/>
</dbReference>
<feature type="domain" description="Cupin type-2" evidence="1">
    <location>
        <begin position="42"/>
        <end position="106"/>
    </location>
</feature>
<reference evidence="2" key="2">
    <citation type="submission" date="2020-02" db="EMBL/GenBank/DDBJ databases">
        <authorList>
            <person name="Matsumoto Y."/>
            <person name="Kinjo T."/>
            <person name="Motooka D."/>
            <person name="Nabeya D."/>
            <person name="Jung N."/>
            <person name="Uechi K."/>
            <person name="Horii T."/>
            <person name="Iida T."/>
            <person name="Fujita J."/>
            <person name="Nakamura S."/>
        </authorList>
    </citation>
    <scope>NUCLEOTIDE SEQUENCE</scope>
    <source>
        <strain evidence="2">JCM 13573</strain>
    </source>
</reference>
<protein>
    <submittedName>
        <fullName evidence="2 3">Cupin</fullName>
    </submittedName>
</protein>
<dbReference type="PANTHER" id="PTHR36440:SF1">
    <property type="entry name" value="PUTATIVE (AFU_ORTHOLOGUE AFUA_8G07350)-RELATED"/>
    <property type="match status" value="1"/>
</dbReference>
<evidence type="ECO:0000259" key="1">
    <source>
        <dbReference type="Pfam" id="PF07883"/>
    </source>
</evidence>
<organism evidence="3 5">
    <name type="scientific">Mycobacterium kubicae</name>
    <dbReference type="NCBI Taxonomy" id="120959"/>
    <lineage>
        <taxon>Bacteria</taxon>
        <taxon>Bacillati</taxon>
        <taxon>Actinomycetota</taxon>
        <taxon>Actinomycetes</taxon>
        <taxon>Mycobacteriales</taxon>
        <taxon>Mycobacteriaceae</taxon>
        <taxon>Mycobacterium</taxon>
        <taxon>Mycobacterium simiae complex</taxon>
    </lineage>
</organism>
<dbReference type="Proteomes" id="UP000465306">
    <property type="component" value="Unassembled WGS sequence"/>
</dbReference>
<evidence type="ECO:0000313" key="3">
    <source>
        <dbReference type="EMBL" id="QPI36562.1"/>
    </source>
</evidence>
<dbReference type="SUPFAM" id="SSF51182">
    <property type="entry name" value="RmlC-like cupins"/>
    <property type="match status" value="1"/>
</dbReference>
<dbReference type="PANTHER" id="PTHR36440">
    <property type="entry name" value="PUTATIVE (AFU_ORTHOLOGUE AFUA_8G07350)-RELATED"/>
    <property type="match status" value="1"/>
</dbReference>
<evidence type="ECO:0000313" key="2">
    <source>
        <dbReference type="EMBL" id="GFG67474.1"/>
    </source>
</evidence>
<dbReference type="AlphaFoldDB" id="A0AAX1J7N4"/>
<proteinExistence type="predicted"/>
<name>A0AAX1J7N4_9MYCO</name>
<dbReference type="Gene3D" id="2.60.120.10">
    <property type="entry name" value="Jelly Rolls"/>
    <property type="match status" value="1"/>
</dbReference>
<dbReference type="KEGG" id="mku:I2456_19050"/>
<evidence type="ECO:0000313" key="4">
    <source>
        <dbReference type="Proteomes" id="UP000465306"/>
    </source>
</evidence>
<dbReference type="RefSeq" id="WP_085074819.1">
    <property type="nucleotide sequence ID" value="NZ_BLKU01000005.1"/>
</dbReference>
<reference evidence="3" key="3">
    <citation type="submission" date="2020-11" db="EMBL/GenBank/DDBJ databases">
        <title>Intraspecies plasmid and genomic variation of Mycobacterium kubicae revealed by the complete genome sequences of two clinical isolates.</title>
        <authorList>
            <person name="Hendrix J.R."/>
            <person name="Epperson L.E."/>
            <person name="Honda J.R."/>
            <person name="Strong M."/>
        </authorList>
    </citation>
    <scope>NUCLEOTIDE SEQUENCE</scope>
    <source>
        <strain evidence="3">JCM 13573</strain>
    </source>
</reference>